<dbReference type="PANTHER" id="PTHR30204">
    <property type="entry name" value="REDOX-CYCLING DRUG-SENSING TRANSCRIPTIONAL ACTIVATOR SOXR"/>
    <property type="match status" value="1"/>
</dbReference>
<dbReference type="InterPro" id="IPR000551">
    <property type="entry name" value="MerR-type_HTH_dom"/>
</dbReference>
<evidence type="ECO:0000256" key="4">
    <source>
        <dbReference type="ARBA" id="ARBA00023163"/>
    </source>
</evidence>
<protein>
    <submittedName>
        <fullName evidence="6">DNA-binding transcriptional MerR regulator</fullName>
    </submittedName>
</protein>
<dbReference type="Gene3D" id="1.10.490.50">
    <property type="entry name" value="Antibiotic binding domain of TipA-like multidrug resistance regulators"/>
    <property type="match status" value="1"/>
</dbReference>
<keyword evidence="2 6" id="KW-0238">DNA-binding</keyword>
<dbReference type="InterPro" id="IPR036244">
    <property type="entry name" value="TipA-like_antibiotic-bd"/>
</dbReference>
<dbReference type="EMBL" id="JAFBEE010000016">
    <property type="protein sequence ID" value="MBM7615695.1"/>
    <property type="molecule type" value="Genomic_DNA"/>
</dbReference>
<keyword evidence="4" id="KW-0804">Transcription</keyword>
<dbReference type="InterPro" id="IPR012925">
    <property type="entry name" value="TipAS_dom"/>
</dbReference>
<evidence type="ECO:0000256" key="3">
    <source>
        <dbReference type="ARBA" id="ARBA00023159"/>
    </source>
</evidence>
<accession>A0ABS2NRU5</accession>
<keyword evidence="1" id="KW-0805">Transcription regulation</keyword>
<dbReference type="InterPro" id="IPR009061">
    <property type="entry name" value="DNA-bd_dom_put_sf"/>
</dbReference>
<evidence type="ECO:0000256" key="2">
    <source>
        <dbReference type="ARBA" id="ARBA00023125"/>
    </source>
</evidence>
<dbReference type="GO" id="GO:0003677">
    <property type="term" value="F:DNA binding"/>
    <property type="evidence" value="ECO:0007669"/>
    <property type="project" value="UniProtKB-KW"/>
</dbReference>
<dbReference type="SUPFAM" id="SSF46955">
    <property type="entry name" value="Putative DNA-binding domain"/>
    <property type="match status" value="1"/>
</dbReference>
<keyword evidence="3" id="KW-0010">Activator</keyword>
<keyword evidence="7" id="KW-1185">Reference proteome</keyword>
<proteinExistence type="predicted"/>
<dbReference type="Proteomes" id="UP001314796">
    <property type="component" value="Unassembled WGS sequence"/>
</dbReference>
<dbReference type="PRINTS" id="PR00040">
    <property type="entry name" value="HTHMERR"/>
</dbReference>
<reference evidence="6 7" key="1">
    <citation type="submission" date="2021-01" db="EMBL/GenBank/DDBJ databases">
        <title>Genomic Encyclopedia of Type Strains, Phase IV (KMG-IV): sequencing the most valuable type-strain genomes for metagenomic binning, comparative biology and taxonomic classification.</title>
        <authorList>
            <person name="Goeker M."/>
        </authorList>
    </citation>
    <scope>NUCLEOTIDE SEQUENCE [LARGE SCALE GENOMIC DNA]</scope>
    <source>
        <strain evidence="6 7">DSM 25890</strain>
    </source>
</reference>
<evidence type="ECO:0000313" key="6">
    <source>
        <dbReference type="EMBL" id="MBM7615695.1"/>
    </source>
</evidence>
<dbReference type="PROSITE" id="PS50937">
    <property type="entry name" value="HTH_MERR_2"/>
    <property type="match status" value="1"/>
</dbReference>
<comment type="caution">
    <text evidence="6">The sequence shown here is derived from an EMBL/GenBank/DDBJ whole genome shotgun (WGS) entry which is preliminary data.</text>
</comment>
<dbReference type="SUPFAM" id="SSF89082">
    <property type="entry name" value="Antibiotic binding domain of TipA-like multidrug resistance regulators"/>
    <property type="match status" value="1"/>
</dbReference>
<dbReference type="CDD" id="cd01106">
    <property type="entry name" value="HTH_TipAL-Mta"/>
    <property type="match status" value="1"/>
</dbReference>
<dbReference type="SMART" id="SM00422">
    <property type="entry name" value="HTH_MERR"/>
    <property type="match status" value="1"/>
</dbReference>
<dbReference type="Gene3D" id="1.10.1660.10">
    <property type="match status" value="1"/>
</dbReference>
<evidence type="ECO:0000313" key="7">
    <source>
        <dbReference type="Proteomes" id="UP001314796"/>
    </source>
</evidence>
<feature type="domain" description="HTH merR-type" evidence="5">
    <location>
        <begin position="1"/>
        <end position="71"/>
    </location>
</feature>
<dbReference type="RefSeq" id="WP_204403190.1">
    <property type="nucleotide sequence ID" value="NZ_JAFBEE010000016.1"/>
</dbReference>
<gene>
    <name evidence="6" type="ORF">JOC73_002269</name>
</gene>
<name>A0ABS2NRU5_9FIRM</name>
<dbReference type="InterPro" id="IPR047057">
    <property type="entry name" value="MerR_fam"/>
</dbReference>
<dbReference type="Pfam" id="PF07739">
    <property type="entry name" value="TipAS"/>
    <property type="match status" value="1"/>
</dbReference>
<organism evidence="6 7">
    <name type="scientific">Alkaliphilus hydrothermalis</name>
    <dbReference type="NCBI Taxonomy" id="1482730"/>
    <lineage>
        <taxon>Bacteria</taxon>
        <taxon>Bacillati</taxon>
        <taxon>Bacillota</taxon>
        <taxon>Clostridia</taxon>
        <taxon>Peptostreptococcales</taxon>
        <taxon>Natronincolaceae</taxon>
        <taxon>Alkaliphilus</taxon>
    </lineage>
</organism>
<evidence type="ECO:0000259" key="5">
    <source>
        <dbReference type="PROSITE" id="PS50937"/>
    </source>
</evidence>
<dbReference type="Pfam" id="PF13411">
    <property type="entry name" value="MerR_1"/>
    <property type="match status" value="1"/>
</dbReference>
<sequence>MEYTINKIAKLAGVTLRTLRYYDKIGLLKPSTRTEAGYRLYSEEDLEQLQQILFFRELDFPLAKIQEILNNPSFQRKEALQMQVEFLEKKAERYLKLSQLAKDTLLSLEGGSNMKNEDLFKGFDYDQMVEDQKKYEREVKERWGESPQYQISKERTSKYSKEDWEKINQLQMDNLKELCQLFDAQIPHDDEGVQIVVETAHKLINDYFYPCSLELFSNLGNMYVADERFTAYYEKFAAGLAHYYNDAIQHYCIAKA</sequence>
<dbReference type="PANTHER" id="PTHR30204:SF90">
    <property type="entry name" value="HTH-TYPE TRANSCRIPTIONAL ACTIVATOR MTA"/>
    <property type="match status" value="1"/>
</dbReference>
<evidence type="ECO:0000256" key="1">
    <source>
        <dbReference type="ARBA" id="ARBA00023015"/>
    </source>
</evidence>